<dbReference type="EMBL" id="KQ234483">
    <property type="protein sequence ID" value="KMZ77170.1"/>
    <property type="molecule type" value="Genomic_DNA"/>
</dbReference>
<gene>
    <name evidence="1" type="ORF">PVIIG_06066</name>
</gene>
<proteinExistence type="predicted"/>
<accession>A0A0J9S336</accession>
<evidence type="ECO:0000313" key="1">
    <source>
        <dbReference type="EMBL" id="KMZ77170.1"/>
    </source>
</evidence>
<name>A0A0J9S336_PLAVI</name>
<protein>
    <submittedName>
        <fullName evidence="1">Uncharacterized protein</fullName>
    </submittedName>
</protein>
<reference evidence="1 2" key="1">
    <citation type="submission" date="2011-08" db="EMBL/GenBank/DDBJ databases">
        <title>The Genome Sequence of Plasmodium vivax India VII.</title>
        <authorList>
            <consortium name="The Broad Institute Genome Sequencing Platform"/>
            <consortium name="The Broad Institute Genome Sequencing Center for Infectious Disease"/>
            <person name="Neafsey D."/>
            <person name="Carlton J."/>
            <person name="Barnwell J."/>
            <person name="Collins W."/>
            <person name="Escalante A."/>
            <person name="Mullikin J."/>
            <person name="Saul A."/>
            <person name="Guigo R."/>
            <person name="Camara F."/>
            <person name="Young S.K."/>
            <person name="Zeng Q."/>
            <person name="Gargeya S."/>
            <person name="Fitzgerald M."/>
            <person name="Haas B."/>
            <person name="Abouelleil A."/>
            <person name="Alvarado L."/>
            <person name="Arachchi H.M."/>
            <person name="Berlin A."/>
            <person name="Brown A."/>
            <person name="Chapman S.B."/>
            <person name="Chen Z."/>
            <person name="Dunbar C."/>
            <person name="Freedman E."/>
            <person name="Gearin G."/>
            <person name="Gellesch M."/>
            <person name="Goldberg J."/>
            <person name="Griggs A."/>
            <person name="Gujja S."/>
            <person name="Heiman D."/>
            <person name="Howarth C."/>
            <person name="Larson L."/>
            <person name="Lui A."/>
            <person name="MacDonald P.J.P."/>
            <person name="Montmayeur A."/>
            <person name="Murphy C."/>
            <person name="Neiman D."/>
            <person name="Pearson M."/>
            <person name="Priest M."/>
            <person name="Roberts A."/>
            <person name="Saif S."/>
            <person name="Shea T."/>
            <person name="Shenoy N."/>
            <person name="Sisk P."/>
            <person name="Stolte C."/>
            <person name="Sykes S."/>
            <person name="Wortman J."/>
            <person name="Nusbaum C."/>
            <person name="Birren B."/>
        </authorList>
    </citation>
    <scope>NUCLEOTIDE SEQUENCE [LARGE SCALE GENOMIC DNA]</scope>
    <source>
        <strain evidence="1 2">India VII</strain>
    </source>
</reference>
<evidence type="ECO:0000313" key="2">
    <source>
        <dbReference type="Proteomes" id="UP000053562"/>
    </source>
</evidence>
<dbReference type="AlphaFoldDB" id="A0A0J9S336"/>
<dbReference type="Proteomes" id="UP000053562">
    <property type="component" value="Unassembled WGS sequence"/>
</dbReference>
<organism evidence="1 2">
    <name type="scientific">Plasmodium vivax India VII</name>
    <dbReference type="NCBI Taxonomy" id="1077284"/>
    <lineage>
        <taxon>Eukaryota</taxon>
        <taxon>Sar</taxon>
        <taxon>Alveolata</taxon>
        <taxon>Apicomplexa</taxon>
        <taxon>Aconoidasida</taxon>
        <taxon>Haemosporida</taxon>
        <taxon>Plasmodiidae</taxon>
        <taxon>Plasmodium</taxon>
        <taxon>Plasmodium (Plasmodium)</taxon>
    </lineage>
</organism>
<sequence>MSHCLHDKVISITKVIDLVYNFYAALSTYSGTQQNKIRNCTFTNFQIDKDKFKKKHILYEFL</sequence>